<sequence>MKTFLFIILLLLFSYQGHSQSVEASLYLREELIKQRDDLLQQVREVQARIDAIDLKLGNTTTSNTEKKYLTKAVNYNAQTKYSNAIKNTTTKQRQYRTKAKRTYYRGPRGGCYYINSNGNKTYVARSMCN</sequence>
<organism evidence="3 4">
    <name type="scientific">Aquimarina atlantica</name>
    <dbReference type="NCBI Taxonomy" id="1317122"/>
    <lineage>
        <taxon>Bacteria</taxon>
        <taxon>Pseudomonadati</taxon>
        <taxon>Bacteroidota</taxon>
        <taxon>Flavobacteriia</taxon>
        <taxon>Flavobacteriales</taxon>
        <taxon>Flavobacteriaceae</taxon>
        <taxon>Aquimarina</taxon>
    </lineage>
</organism>
<evidence type="ECO:0000256" key="2">
    <source>
        <dbReference type="SAM" id="SignalP"/>
    </source>
</evidence>
<feature type="signal peptide" evidence="2">
    <location>
        <begin position="1"/>
        <end position="24"/>
    </location>
</feature>
<evidence type="ECO:0008006" key="5">
    <source>
        <dbReference type="Google" id="ProtNLM"/>
    </source>
</evidence>
<evidence type="ECO:0000256" key="1">
    <source>
        <dbReference type="SAM" id="Coils"/>
    </source>
</evidence>
<name>A0A023C0C7_9FLAO</name>
<dbReference type="OrthoDB" id="711462at2"/>
<evidence type="ECO:0000313" key="3">
    <source>
        <dbReference type="EMBL" id="EZH75766.1"/>
    </source>
</evidence>
<keyword evidence="1" id="KW-0175">Coiled coil</keyword>
<accession>A0A023C0C7</accession>
<evidence type="ECO:0000313" key="4">
    <source>
        <dbReference type="Proteomes" id="UP000023541"/>
    </source>
</evidence>
<dbReference type="EMBL" id="AQRA01000001">
    <property type="protein sequence ID" value="EZH75766.1"/>
    <property type="molecule type" value="Genomic_DNA"/>
</dbReference>
<comment type="caution">
    <text evidence="3">The sequence shown here is derived from an EMBL/GenBank/DDBJ whole genome shotgun (WGS) entry which is preliminary data.</text>
</comment>
<dbReference type="RefSeq" id="WP_034238438.1">
    <property type="nucleotide sequence ID" value="NZ_AQRA01000001.1"/>
</dbReference>
<protein>
    <recommendedName>
        <fullName evidence="5">PBCV-specific basic adaptor domain-containing protein</fullName>
    </recommendedName>
</protein>
<dbReference type="STRING" id="1317122.ATO12_02985"/>
<gene>
    <name evidence="3" type="ORF">ATO12_02985</name>
</gene>
<feature type="coiled-coil region" evidence="1">
    <location>
        <begin position="29"/>
        <end position="56"/>
    </location>
</feature>
<dbReference type="AlphaFoldDB" id="A0A023C0C7"/>
<feature type="chain" id="PRO_5001512528" description="PBCV-specific basic adaptor domain-containing protein" evidence="2">
    <location>
        <begin position="25"/>
        <end position="130"/>
    </location>
</feature>
<reference evidence="3 4" key="1">
    <citation type="submission" date="2014-04" db="EMBL/GenBank/DDBJ databases">
        <title>Aquimarina sp. 22II-S11-z7 Genome Sequencing.</title>
        <authorList>
            <person name="Lai Q."/>
        </authorList>
    </citation>
    <scope>NUCLEOTIDE SEQUENCE [LARGE SCALE GENOMIC DNA]</scope>
    <source>
        <strain evidence="3 4">22II-S11-z7</strain>
    </source>
</reference>
<proteinExistence type="predicted"/>
<keyword evidence="4" id="KW-1185">Reference proteome</keyword>
<dbReference type="eggNOG" id="ENOG50300D9">
    <property type="taxonomic scope" value="Bacteria"/>
</dbReference>
<dbReference type="Proteomes" id="UP000023541">
    <property type="component" value="Unassembled WGS sequence"/>
</dbReference>
<keyword evidence="2" id="KW-0732">Signal</keyword>